<dbReference type="AlphaFoldDB" id="A0AAV6W0Y7"/>
<feature type="region of interest" description="Disordered" evidence="1">
    <location>
        <begin position="283"/>
        <end position="306"/>
    </location>
</feature>
<accession>A0AAV6W0Y7</accession>
<organism evidence="2 3">
    <name type="scientific">Buddleja alternifolia</name>
    <dbReference type="NCBI Taxonomy" id="168488"/>
    <lineage>
        <taxon>Eukaryota</taxon>
        <taxon>Viridiplantae</taxon>
        <taxon>Streptophyta</taxon>
        <taxon>Embryophyta</taxon>
        <taxon>Tracheophyta</taxon>
        <taxon>Spermatophyta</taxon>
        <taxon>Magnoliopsida</taxon>
        <taxon>eudicotyledons</taxon>
        <taxon>Gunneridae</taxon>
        <taxon>Pentapetalae</taxon>
        <taxon>asterids</taxon>
        <taxon>lamiids</taxon>
        <taxon>Lamiales</taxon>
        <taxon>Scrophulariaceae</taxon>
        <taxon>Buddlejeae</taxon>
        <taxon>Buddleja</taxon>
    </lineage>
</organism>
<evidence type="ECO:0000256" key="1">
    <source>
        <dbReference type="SAM" id="MobiDB-lite"/>
    </source>
</evidence>
<keyword evidence="3" id="KW-1185">Reference proteome</keyword>
<comment type="caution">
    <text evidence="2">The sequence shown here is derived from an EMBL/GenBank/DDBJ whole genome shotgun (WGS) entry which is preliminary data.</text>
</comment>
<dbReference type="InterPro" id="IPR037025">
    <property type="entry name" value="PSII_cyt_b559_asu_sf"/>
</dbReference>
<dbReference type="GO" id="GO:0009523">
    <property type="term" value="C:photosystem II"/>
    <property type="evidence" value="ECO:0007669"/>
    <property type="project" value="InterPro"/>
</dbReference>
<dbReference type="GO" id="GO:0009767">
    <property type="term" value="P:photosynthetic electron transport chain"/>
    <property type="evidence" value="ECO:0007669"/>
    <property type="project" value="InterPro"/>
</dbReference>
<feature type="compositionally biased region" description="Basic and acidic residues" evidence="1">
    <location>
        <begin position="295"/>
        <end position="306"/>
    </location>
</feature>
<name>A0AAV6W0Y7_9LAMI</name>
<protein>
    <submittedName>
        <fullName evidence="2">Uncharacterized protein</fullName>
    </submittedName>
</protein>
<reference evidence="2" key="1">
    <citation type="submission" date="2019-10" db="EMBL/GenBank/DDBJ databases">
        <authorList>
            <person name="Zhang R."/>
            <person name="Pan Y."/>
            <person name="Wang J."/>
            <person name="Ma R."/>
            <person name="Yu S."/>
        </authorList>
    </citation>
    <scope>NUCLEOTIDE SEQUENCE</scope>
    <source>
        <strain evidence="2">LA-IB0</strain>
        <tissue evidence="2">Leaf</tissue>
    </source>
</reference>
<feature type="region of interest" description="Disordered" evidence="1">
    <location>
        <begin position="156"/>
        <end position="177"/>
    </location>
</feature>
<sequence length="306" mass="34018">MAHGSALTSKKKGRKKCCCLTSILIEIALLCQKKDSYTDSVYSKDTLESIPPVHEYVELSMSGSTGKRSFADIIRYWVIHNKNLYLPYLLDELRGLFVSTGLASFSSIGSENLFDAEVAAHREQSIVCRETIAEVGLGPKPLTILGPVIDLQHSGHAASGSMTGRAGKMSEKQPQPSRTRIDWSLMLERKRISDAIESVRGRLEESSSCPAKSDRRIEKNSLLQAVEAFPSSKAMTSRSGGKATPVTVPLTQGIPSLAESGWNKMMKKAAKVWRKIWEENKEISEKRRGRQRSSRNLEEDTTRSWT</sequence>
<evidence type="ECO:0000313" key="3">
    <source>
        <dbReference type="Proteomes" id="UP000826271"/>
    </source>
</evidence>
<gene>
    <name evidence="2" type="ORF">BUALT_BualtMtG0004800</name>
</gene>
<geneLocation type="mitochondrion" evidence="2"/>
<dbReference type="GO" id="GO:0020037">
    <property type="term" value="F:heme binding"/>
    <property type="evidence" value="ECO:0007669"/>
    <property type="project" value="InterPro"/>
</dbReference>
<dbReference type="Proteomes" id="UP000826271">
    <property type="component" value="Unassembled WGS sequence"/>
</dbReference>
<dbReference type="Gene3D" id="1.20.5.860">
    <property type="entry name" value="Photosystem II cytochrome b559, alpha subunit"/>
    <property type="match status" value="1"/>
</dbReference>
<proteinExistence type="predicted"/>
<evidence type="ECO:0000313" key="2">
    <source>
        <dbReference type="EMBL" id="KAG8363171.1"/>
    </source>
</evidence>
<dbReference type="EMBL" id="WHWC01000021">
    <property type="protein sequence ID" value="KAG8363171.1"/>
    <property type="molecule type" value="Genomic_DNA"/>
</dbReference>
<keyword evidence="2" id="KW-0496">Mitochondrion</keyword>